<evidence type="ECO:0000313" key="7">
    <source>
        <dbReference type="Proteomes" id="UP000075238"/>
    </source>
</evidence>
<sequence length="149" mass="16055">MTSRNLRLFGLHLAWLRKQRGWSQETLSLESGLSRSYLSGIESGKRNLALANICRLAETLAVPTAEMLDFSRHDASQLQVEQSRAPFGNRQRAAIEATVHHMAELSEPELNLVAAVARALAGKGSFRPALGHGSSGTRPAPDADAAPEG</sequence>
<accession>A0A142JH41</accession>
<dbReference type="OrthoDB" id="1097442at2"/>
<dbReference type="Proteomes" id="UP000075238">
    <property type="component" value="Chromosome 1"/>
</dbReference>
<dbReference type="Gene3D" id="1.10.260.40">
    <property type="entry name" value="lambda repressor-like DNA-binding domains"/>
    <property type="match status" value="1"/>
</dbReference>
<evidence type="ECO:0000313" key="6">
    <source>
        <dbReference type="EMBL" id="AMR77403.1"/>
    </source>
</evidence>
<proteinExistence type="predicted"/>
<reference evidence="6 7" key="1">
    <citation type="submission" date="2016-03" db="EMBL/GenBank/DDBJ databases">
        <title>Complete genome sequence of a novel chlorpyrifos degrading bacterium, Cupriavidus nantongensis sp. X1.</title>
        <authorList>
            <person name="Fang L."/>
        </authorList>
    </citation>
    <scope>NUCLEOTIDE SEQUENCE [LARGE SCALE GENOMIC DNA]</scope>
    <source>
        <strain evidence="6 7">X1</strain>
    </source>
</reference>
<evidence type="ECO:0000256" key="2">
    <source>
        <dbReference type="ARBA" id="ARBA00023125"/>
    </source>
</evidence>
<keyword evidence="1" id="KW-0805">Transcription regulation</keyword>
<dbReference type="CDD" id="cd00093">
    <property type="entry name" value="HTH_XRE"/>
    <property type="match status" value="1"/>
</dbReference>
<organism evidence="6 7">
    <name type="scientific">Cupriavidus nantongensis</name>
    <dbReference type="NCBI Taxonomy" id="1796606"/>
    <lineage>
        <taxon>Bacteria</taxon>
        <taxon>Pseudomonadati</taxon>
        <taxon>Pseudomonadota</taxon>
        <taxon>Betaproteobacteria</taxon>
        <taxon>Burkholderiales</taxon>
        <taxon>Burkholderiaceae</taxon>
        <taxon>Cupriavidus</taxon>
    </lineage>
</organism>
<dbReference type="PROSITE" id="PS50943">
    <property type="entry name" value="HTH_CROC1"/>
    <property type="match status" value="1"/>
</dbReference>
<protein>
    <submittedName>
        <fullName evidence="6">Transcriptional regulator</fullName>
    </submittedName>
</protein>
<dbReference type="SMART" id="SM00530">
    <property type="entry name" value="HTH_XRE"/>
    <property type="match status" value="1"/>
</dbReference>
<feature type="domain" description="HTH cro/C1-type" evidence="5">
    <location>
        <begin position="16"/>
        <end position="67"/>
    </location>
</feature>
<keyword evidence="2" id="KW-0238">DNA-binding</keyword>
<dbReference type="AlphaFoldDB" id="A0A142JH41"/>
<evidence type="ECO:0000256" key="4">
    <source>
        <dbReference type="SAM" id="MobiDB-lite"/>
    </source>
</evidence>
<dbReference type="SUPFAM" id="SSF47413">
    <property type="entry name" value="lambda repressor-like DNA-binding domains"/>
    <property type="match status" value="1"/>
</dbReference>
<feature type="region of interest" description="Disordered" evidence="4">
    <location>
        <begin position="127"/>
        <end position="149"/>
    </location>
</feature>
<dbReference type="KEGG" id="cnan:A2G96_06455"/>
<gene>
    <name evidence="6" type="ORF">A2G96_06455</name>
</gene>
<keyword evidence="7" id="KW-1185">Reference proteome</keyword>
<keyword evidence="3" id="KW-0804">Transcription</keyword>
<dbReference type="InterPro" id="IPR010982">
    <property type="entry name" value="Lambda_DNA-bd_dom_sf"/>
</dbReference>
<evidence type="ECO:0000256" key="3">
    <source>
        <dbReference type="ARBA" id="ARBA00023163"/>
    </source>
</evidence>
<dbReference type="STRING" id="1796606.A2G96_06455"/>
<dbReference type="EMBL" id="CP014844">
    <property type="protein sequence ID" value="AMR77403.1"/>
    <property type="molecule type" value="Genomic_DNA"/>
</dbReference>
<dbReference type="InterPro" id="IPR001387">
    <property type="entry name" value="Cro/C1-type_HTH"/>
</dbReference>
<name>A0A142JH41_9BURK</name>
<evidence type="ECO:0000259" key="5">
    <source>
        <dbReference type="PROSITE" id="PS50943"/>
    </source>
</evidence>
<dbReference type="InterPro" id="IPR050807">
    <property type="entry name" value="TransReg_Diox_bact_type"/>
</dbReference>
<dbReference type="GO" id="GO:0003700">
    <property type="term" value="F:DNA-binding transcription factor activity"/>
    <property type="evidence" value="ECO:0007669"/>
    <property type="project" value="TreeGrafter"/>
</dbReference>
<dbReference type="GO" id="GO:0003677">
    <property type="term" value="F:DNA binding"/>
    <property type="evidence" value="ECO:0007669"/>
    <property type="project" value="UniProtKB-KW"/>
</dbReference>
<dbReference type="PANTHER" id="PTHR46797:SF23">
    <property type="entry name" value="HTH-TYPE TRANSCRIPTIONAL REGULATOR SUTR"/>
    <property type="match status" value="1"/>
</dbReference>
<evidence type="ECO:0000256" key="1">
    <source>
        <dbReference type="ARBA" id="ARBA00023015"/>
    </source>
</evidence>
<dbReference type="Pfam" id="PF01381">
    <property type="entry name" value="HTH_3"/>
    <property type="match status" value="1"/>
</dbReference>
<dbReference type="GO" id="GO:0005829">
    <property type="term" value="C:cytosol"/>
    <property type="evidence" value="ECO:0007669"/>
    <property type="project" value="TreeGrafter"/>
</dbReference>
<dbReference type="PANTHER" id="PTHR46797">
    <property type="entry name" value="HTH-TYPE TRANSCRIPTIONAL REGULATOR"/>
    <property type="match status" value="1"/>
</dbReference>